<dbReference type="SMART" id="SM00248">
    <property type="entry name" value="ANK"/>
    <property type="match status" value="12"/>
</dbReference>
<organism evidence="6 7">
    <name type="scientific">Trichoderma arundinaceum</name>
    <dbReference type="NCBI Taxonomy" id="490622"/>
    <lineage>
        <taxon>Eukaryota</taxon>
        <taxon>Fungi</taxon>
        <taxon>Dikarya</taxon>
        <taxon>Ascomycota</taxon>
        <taxon>Pezizomycotina</taxon>
        <taxon>Sordariomycetes</taxon>
        <taxon>Hypocreomycetidae</taxon>
        <taxon>Hypocreales</taxon>
        <taxon>Hypocreaceae</taxon>
        <taxon>Trichoderma</taxon>
    </lineage>
</organism>
<evidence type="ECO:0000313" key="7">
    <source>
        <dbReference type="Proteomes" id="UP000266272"/>
    </source>
</evidence>
<dbReference type="STRING" id="490622.A0A395NXK5"/>
<feature type="repeat" description="ANK" evidence="3">
    <location>
        <begin position="604"/>
        <end position="636"/>
    </location>
</feature>
<evidence type="ECO:0000256" key="1">
    <source>
        <dbReference type="ARBA" id="ARBA00022737"/>
    </source>
</evidence>
<reference evidence="6 7" key="1">
    <citation type="journal article" date="2018" name="PLoS Pathog.">
        <title>Evolution of structural diversity of trichothecenes, a family of toxins produced by plant pathogenic and entomopathogenic fungi.</title>
        <authorList>
            <person name="Proctor R.H."/>
            <person name="McCormick S.P."/>
            <person name="Kim H.S."/>
            <person name="Cardoza R.E."/>
            <person name="Stanley A.M."/>
            <person name="Lindo L."/>
            <person name="Kelly A."/>
            <person name="Brown D.W."/>
            <person name="Lee T."/>
            <person name="Vaughan M.M."/>
            <person name="Alexander N.J."/>
            <person name="Busman M."/>
            <person name="Gutierrez S."/>
        </authorList>
    </citation>
    <scope>NUCLEOTIDE SEQUENCE [LARGE SCALE GENOMIC DNA]</scope>
    <source>
        <strain evidence="6 7">IBT 40837</strain>
    </source>
</reference>
<dbReference type="Pfam" id="PF00023">
    <property type="entry name" value="Ank"/>
    <property type="match status" value="2"/>
</dbReference>
<name>A0A395NXK5_TRIAR</name>
<dbReference type="Pfam" id="PF22939">
    <property type="entry name" value="WHD_GPIID"/>
    <property type="match status" value="1"/>
</dbReference>
<feature type="repeat" description="ANK" evidence="3">
    <location>
        <begin position="1025"/>
        <end position="1057"/>
    </location>
</feature>
<gene>
    <name evidence="6" type="ORF">TARUN_1441</name>
</gene>
<keyword evidence="7" id="KW-1185">Reference proteome</keyword>
<feature type="repeat" description="ANK" evidence="3">
    <location>
        <begin position="1227"/>
        <end position="1259"/>
    </location>
</feature>
<evidence type="ECO:0000313" key="6">
    <source>
        <dbReference type="EMBL" id="RFU80784.1"/>
    </source>
</evidence>
<feature type="repeat" description="ANK" evidence="3">
    <location>
        <begin position="919"/>
        <end position="951"/>
    </location>
</feature>
<feature type="repeat" description="ANK" evidence="3">
    <location>
        <begin position="1197"/>
        <end position="1226"/>
    </location>
</feature>
<accession>A0A395NXK5</accession>
<dbReference type="PANTHER" id="PTHR24123:SF33">
    <property type="entry name" value="PROTEIN HOS4"/>
    <property type="match status" value="1"/>
</dbReference>
<keyword evidence="1" id="KW-0677">Repeat</keyword>
<dbReference type="PROSITE" id="PS50297">
    <property type="entry name" value="ANK_REP_REGION"/>
    <property type="match status" value="6"/>
</dbReference>
<dbReference type="Gene3D" id="1.25.40.20">
    <property type="entry name" value="Ankyrin repeat-containing domain"/>
    <property type="match status" value="5"/>
</dbReference>
<dbReference type="SUPFAM" id="SSF52540">
    <property type="entry name" value="P-loop containing nucleoside triphosphate hydrolases"/>
    <property type="match status" value="1"/>
</dbReference>
<comment type="caution">
    <text evidence="6">The sequence shown here is derived from an EMBL/GenBank/DDBJ whole genome shotgun (WGS) entry which is preliminary data.</text>
</comment>
<dbReference type="InterPro" id="IPR056884">
    <property type="entry name" value="NPHP3-like_N"/>
</dbReference>
<dbReference type="Pfam" id="PF24883">
    <property type="entry name" value="NPHP3_N"/>
    <property type="match status" value="1"/>
</dbReference>
<dbReference type="PROSITE" id="PS50088">
    <property type="entry name" value="ANK_REPEAT"/>
    <property type="match status" value="6"/>
</dbReference>
<evidence type="ECO:0000256" key="2">
    <source>
        <dbReference type="ARBA" id="ARBA00023043"/>
    </source>
</evidence>
<dbReference type="SUPFAM" id="SSF48403">
    <property type="entry name" value="Ankyrin repeat"/>
    <property type="match status" value="2"/>
</dbReference>
<dbReference type="Proteomes" id="UP000266272">
    <property type="component" value="Unassembled WGS sequence"/>
</dbReference>
<proteinExistence type="predicted"/>
<dbReference type="InterPro" id="IPR002110">
    <property type="entry name" value="Ankyrin_rpt"/>
</dbReference>
<protein>
    <submittedName>
        <fullName evidence="6">Multiple ankyrin repeats single kh domain</fullName>
    </submittedName>
</protein>
<feature type="repeat" description="ANK" evidence="3">
    <location>
        <begin position="887"/>
        <end position="919"/>
    </location>
</feature>
<feature type="domain" description="Nephrocystin 3-like N-terminal" evidence="5">
    <location>
        <begin position="133"/>
        <end position="296"/>
    </location>
</feature>
<keyword evidence="2 3" id="KW-0040">ANK repeat</keyword>
<evidence type="ECO:0000259" key="5">
    <source>
        <dbReference type="Pfam" id="PF24883"/>
    </source>
</evidence>
<dbReference type="PANTHER" id="PTHR24123">
    <property type="entry name" value="ANKYRIN REPEAT-CONTAINING"/>
    <property type="match status" value="1"/>
</dbReference>
<dbReference type="Gene3D" id="3.40.50.300">
    <property type="entry name" value="P-loop containing nucleotide triphosphate hydrolases"/>
    <property type="match status" value="1"/>
</dbReference>
<dbReference type="InterPro" id="IPR036770">
    <property type="entry name" value="Ankyrin_rpt-contain_sf"/>
</dbReference>
<dbReference type="InterPro" id="IPR054471">
    <property type="entry name" value="GPIID_WHD"/>
</dbReference>
<evidence type="ECO:0000256" key="3">
    <source>
        <dbReference type="PROSITE-ProRule" id="PRU00023"/>
    </source>
</evidence>
<evidence type="ECO:0000259" key="4">
    <source>
        <dbReference type="Pfam" id="PF22939"/>
    </source>
</evidence>
<dbReference type="OrthoDB" id="4772757at2759"/>
<dbReference type="InterPro" id="IPR027417">
    <property type="entry name" value="P-loop_NTPase"/>
</dbReference>
<dbReference type="Pfam" id="PF12796">
    <property type="entry name" value="Ank_2"/>
    <property type="match status" value="3"/>
</dbReference>
<feature type="domain" description="GPI inositol-deacylase winged helix" evidence="4">
    <location>
        <begin position="397"/>
        <end position="489"/>
    </location>
</feature>
<dbReference type="InterPro" id="IPR051165">
    <property type="entry name" value="Multifunctional_ANK_Repeat"/>
</dbReference>
<sequence length="1293" mass="141570">MDPFSLASGIAGLVGVIATAVSTVYQYGSSVIGASKAQRDFLHELRALQIPLAKLEDIVSNADASSPNYPHISTELGSRNLVSLTFSEVTAIKSNQQAAQTDLKFQQVLEWLSEFAGDYRTKHNDVLLKRVSNTGKWLLDSPEFGEFTQGKDEFKSLWCYGLPGAGKTHLSCAVIDRISSKLDRVKGAVVYWYFDYLRASEHNPNLICASLLKQLVEGLTILPASIEELYDSNKGNKKGPDKAAFMRAIRSLLTDLEQSFVVVDALDECHDCFLKDHLAMVAELQEMGACVFITSRQPEIPDEKRSSEWTRVEIQAHENDLRCLVDHMLQNTCSNAVRRIMTDQLKEEIVTTIVSKTHGMFLWASLQLSEVLKGTTRSRIRVALASMPSSIHTFFDSTTSRIEHNDFAMRTLLWLAYAKEPLEFGALSHGLSIELEDGIPEDIDKDNIPCIESLVEACCGMVALDGKGNLRLAHSSIQEYLKGNSKKSESLNDLSRKFRQRIRDYPLLLYAAKRWRSHVSRDDESPEVKQSILRIYHHDGLYSSYSQAYTSFGFPHLNRFDTSTRYAFDPDYSPVHNAIELQLQTETIRQIFENMEVTISGANNWITPLIIAVKDNREDLVHMLLEAGADPSTTGRVPTTPEWGIFQNTTPRDMTASFKGTWYPSTLAFIMGHNAIFEALKPRVSFDVFGDIFTKAVSVPDGYEIVKDLLQNHATIPRHSTIAKALGGVVWASHSDPGKLLRLLLDAQPQLDDRDGILTDMLLPVIRYAPECVTLLLERGVKVKAGDEGPFPLWQAVSSGNREIALMLVDLGAEWQPGMLDVTIENEWHDLIKYMLDSGYDVNASSVMGTPITSAIVKNDMETLCLVLSRGANLQEGCNGLKTGKKEQRSALEFAAEFGRVDMAKILLEKGANPNYRSMEGTPLIYAACSGKEDIIALLINHGADVNLVADTTNSLRDTALCGAASSGSLAACQLLLANGADPKYGKNMSPLLAAVASSDNYPQKMQIIELLLENGDDPMAQGYRHQYPLECAVLMGNEDIVRLFLKNGASLDACGKRGGILHAAAQSRNKDMVQIMIGLGAKVVEESKKHEGVLHWARRKDYQLLIDHGADVNAGGGLDGPVSVIQSAIERHEGAAEDGICEAIDFLVEAGADVNASCRVQGSALQAASHLGMESTVELLLGHGASPNVESDCYGTALQAAAFIGNELIVEMLISSGADVNQKAGQYATALQAASFQGHEAVVRLLLDHGADVAAKGGKFRNALRAARQMMGGGHKVVQKILLSHGAVDDGD</sequence>
<dbReference type="EMBL" id="PXOA01000093">
    <property type="protein sequence ID" value="RFU80784.1"/>
    <property type="molecule type" value="Genomic_DNA"/>
</dbReference>